<evidence type="ECO:0000313" key="1">
    <source>
        <dbReference type="EMBL" id="CAH0718302.1"/>
    </source>
</evidence>
<gene>
    <name evidence="1" type="ORF">BINO364_LOCUS4810</name>
</gene>
<dbReference type="AlphaFoldDB" id="A0A8J9VTQ1"/>
<reference evidence="1" key="1">
    <citation type="submission" date="2021-12" db="EMBL/GenBank/DDBJ databases">
        <authorList>
            <person name="Martin H S."/>
        </authorList>
    </citation>
    <scope>NUCLEOTIDE SEQUENCE</scope>
</reference>
<name>A0A8J9VTQ1_9NEOP</name>
<protein>
    <submittedName>
        <fullName evidence="1">Uncharacterized protein</fullName>
    </submittedName>
</protein>
<proteinExistence type="predicted"/>
<dbReference type="EMBL" id="OV170232">
    <property type="protein sequence ID" value="CAH0718302.1"/>
    <property type="molecule type" value="Genomic_DNA"/>
</dbReference>
<feature type="non-terminal residue" evidence="1">
    <location>
        <position position="76"/>
    </location>
</feature>
<evidence type="ECO:0000313" key="2">
    <source>
        <dbReference type="Proteomes" id="UP000838878"/>
    </source>
</evidence>
<organism evidence="1 2">
    <name type="scientific">Brenthis ino</name>
    <name type="common">lesser marbled fritillary</name>
    <dbReference type="NCBI Taxonomy" id="405034"/>
    <lineage>
        <taxon>Eukaryota</taxon>
        <taxon>Metazoa</taxon>
        <taxon>Ecdysozoa</taxon>
        <taxon>Arthropoda</taxon>
        <taxon>Hexapoda</taxon>
        <taxon>Insecta</taxon>
        <taxon>Pterygota</taxon>
        <taxon>Neoptera</taxon>
        <taxon>Endopterygota</taxon>
        <taxon>Lepidoptera</taxon>
        <taxon>Glossata</taxon>
        <taxon>Ditrysia</taxon>
        <taxon>Papilionoidea</taxon>
        <taxon>Nymphalidae</taxon>
        <taxon>Heliconiinae</taxon>
        <taxon>Argynnini</taxon>
        <taxon>Brenthis</taxon>
    </lineage>
</organism>
<dbReference type="Proteomes" id="UP000838878">
    <property type="component" value="Chromosome 12"/>
</dbReference>
<sequence length="76" mass="8641">MYRAGGETDEGPAAAETMLRYFVPLEISVHYIRVKVYRRCGSVMCIQVFIQARVRRHLPAGSSERRLAMNPDIGSR</sequence>
<keyword evidence="2" id="KW-1185">Reference proteome</keyword>
<accession>A0A8J9VTQ1</accession>